<dbReference type="OrthoDB" id="100006at2759"/>
<dbReference type="HOGENOM" id="CLU_2580389_0_0_1"/>
<sequence length="97" mass="10810">MSDQFDSEVKVWMIVMVVASATSALAAGGLLLYIAYSAVTIKPNASRRWSTETHVHYYFLNLMISDLIASLGELLTIKWIVEAVRLQRVCDSSCLLI</sequence>
<dbReference type="EMBL" id="KN831969">
    <property type="protein sequence ID" value="KIO04765.1"/>
    <property type="molecule type" value="Genomic_DNA"/>
</dbReference>
<dbReference type="STRING" id="870435.A0A0C3NV64"/>
<keyword evidence="1" id="KW-0812">Transmembrane</keyword>
<dbReference type="InParanoid" id="A0A0C3NV64"/>
<protein>
    <submittedName>
        <fullName evidence="2">Uncharacterized protein</fullName>
    </submittedName>
</protein>
<organism evidence="2 3">
    <name type="scientific">Pisolithus tinctorius Marx 270</name>
    <dbReference type="NCBI Taxonomy" id="870435"/>
    <lineage>
        <taxon>Eukaryota</taxon>
        <taxon>Fungi</taxon>
        <taxon>Dikarya</taxon>
        <taxon>Basidiomycota</taxon>
        <taxon>Agaricomycotina</taxon>
        <taxon>Agaricomycetes</taxon>
        <taxon>Agaricomycetidae</taxon>
        <taxon>Boletales</taxon>
        <taxon>Sclerodermatineae</taxon>
        <taxon>Pisolithaceae</taxon>
        <taxon>Pisolithus</taxon>
    </lineage>
</organism>
<keyword evidence="3" id="KW-1185">Reference proteome</keyword>
<keyword evidence="1" id="KW-0472">Membrane</keyword>
<evidence type="ECO:0000256" key="1">
    <source>
        <dbReference type="SAM" id="Phobius"/>
    </source>
</evidence>
<keyword evidence="1" id="KW-1133">Transmembrane helix</keyword>
<feature type="transmembrane region" description="Helical" evidence="1">
    <location>
        <begin position="12"/>
        <end position="36"/>
    </location>
</feature>
<dbReference type="Proteomes" id="UP000054217">
    <property type="component" value="Unassembled WGS sequence"/>
</dbReference>
<reference evidence="3" key="2">
    <citation type="submission" date="2015-01" db="EMBL/GenBank/DDBJ databases">
        <title>Evolutionary Origins and Diversification of the Mycorrhizal Mutualists.</title>
        <authorList>
            <consortium name="DOE Joint Genome Institute"/>
            <consortium name="Mycorrhizal Genomics Consortium"/>
            <person name="Kohler A."/>
            <person name="Kuo A."/>
            <person name="Nagy L.G."/>
            <person name="Floudas D."/>
            <person name="Copeland A."/>
            <person name="Barry K.W."/>
            <person name="Cichocki N."/>
            <person name="Veneault-Fourrey C."/>
            <person name="LaButti K."/>
            <person name="Lindquist E.A."/>
            <person name="Lipzen A."/>
            <person name="Lundell T."/>
            <person name="Morin E."/>
            <person name="Murat C."/>
            <person name="Riley R."/>
            <person name="Ohm R."/>
            <person name="Sun H."/>
            <person name="Tunlid A."/>
            <person name="Henrissat B."/>
            <person name="Grigoriev I.V."/>
            <person name="Hibbett D.S."/>
            <person name="Martin F."/>
        </authorList>
    </citation>
    <scope>NUCLEOTIDE SEQUENCE [LARGE SCALE GENOMIC DNA]</scope>
    <source>
        <strain evidence="3">Marx 270</strain>
    </source>
</reference>
<proteinExistence type="predicted"/>
<feature type="transmembrane region" description="Helical" evidence="1">
    <location>
        <begin position="57"/>
        <end position="81"/>
    </location>
</feature>
<reference evidence="2 3" key="1">
    <citation type="submission" date="2014-04" db="EMBL/GenBank/DDBJ databases">
        <authorList>
            <consortium name="DOE Joint Genome Institute"/>
            <person name="Kuo A."/>
            <person name="Kohler A."/>
            <person name="Costa M.D."/>
            <person name="Nagy L.G."/>
            <person name="Floudas D."/>
            <person name="Copeland A."/>
            <person name="Barry K.W."/>
            <person name="Cichocki N."/>
            <person name="Veneault-Fourrey C."/>
            <person name="LaButti K."/>
            <person name="Lindquist E.A."/>
            <person name="Lipzen A."/>
            <person name="Lundell T."/>
            <person name="Morin E."/>
            <person name="Murat C."/>
            <person name="Sun H."/>
            <person name="Tunlid A."/>
            <person name="Henrissat B."/>
            <person name="Grigoriev I.V."/>
            <person name="Hibbett D.S."/>
            <person name="Martin F."/>
            <person name="Nordberg H.P."/>
            <person name="Cantor M.N."/>
            <person name="Hua S.X."/>
        </authorList>
    </citation>
    <scope>NUCLEOTIDE SEQUENCE [LARGE SCALE GENOMIC DNA]</scope>
    <source>
        <strain evidence="2 3">Marx 270</strain>
    </source>
</reference>
<evidence type="ECO:0000313" key="2">
    <source>
        <dbReference type="EMBL" id="KIO04765.1"/>
    </source>
</evidence>
<gene>
    <name evidence="2" type="ORF">M404DRAFT_1000291</name>
</gene>
<name>A0A0C3NV64_PISTI</name>
<accession>A0A0C3NV64</accession>
<evidence type="ECO:0000313" key="3">
    <source>
        <dbReference type="Proteomes" id="UP000054217"/>
    </source>
</evidence>
<dbReference type="AlphaFoldDB" id="A0A0C3NV64"/>